<dbReference type="OrthoDB" id="9812221at2"/>
<dbReference type="InterPro" id="IPR020846">
    <property type="entry name" value="MFS_dom"/>
</dbReference>
<feature type="transmembrane region" description="Helical" evidence="8">
    <location>
        <begin position="90"/>
        <end position="109"/>
    </location>
</feature>
<dbReference type="InterPro" id="IPR011701">
    <property type="entry name" value="MFS"/>
</dbReference>
<accession>A0A1N7H7B5</accession>
<dbReference type="InterPro" id="IPR004638">
    <property type="entry name" value="EmrB-like"/>
</dbReference>
<dbReference type="PANTHER" id="PTHR42718:SF9">
    <property type="entry name" value="MAJOR FACILITATOR SUPERFAMILY MULTIDRUG TRANSPORTER MFSC"/>
    <property type="match status" value="1"/>
</dbReference>
<reference evidence="10 11" key="1">
    <citation type="submission" date="2017-01" db="EMBL/GenBank/DDBJ databases">
        <authorList>
            <person name="Mah S.A."/>
            <person name="Swanson W.J."/>
            <person name="Moy G.W."/>
            <person name="Vacquier V.D."/>
        </authorList>
    </citation>
    <scope>NUCLEOTIDE SEQUENCE [LARGE SCALE GENOMIC DNA]</scope>
    <source>
        <strain evidence="10 11">CPCC 203464</strain>
    </source>
</reference>
<feature type="transmembrane region" description="Helical" evidence="8">
    <location>
        <begin position="210"/>
        <end position="232"/>
    </location>
</feature>
<feature type="transmembrane region" description="Helical" evidence="8">
    <location>
        <begin position="176"/>
        <end position="198"/>
    </location>
</feature>
<evidence type="ECO:0000256" key="1">
    <source>
        <dbReference type="ARBA" id="ARBA00004651"/>
    </source>
</evidence>
<keyword evidence="5 8" id="KW-0812">Transmembrane</keyword>
<dbReference type="PANTHER" id="PTHR42718">
    <property type="entry name" value="MAJOR FACILITATOR SUPERFAMILY MULTIDRUG TRANSPORTER MFSC"/>
    <property type="match status" value="1"/>
</dbReference>
<dbReference type="RefSeq" id="WP_076482439.1">
    <property type="nucleotide sequence ID" value="NZ_FTNT01000012.1"/>
</dbReference>
<evidence type="ECO:0000256" key="8">
    <source>
        <dbReference type="SAM" id="Phobius"/>
    </source>
</evidence>
<dbReference type="Pfam" id="PF07690">
    <property type="entry name" value="MFS_1"/>
    <property type="match status" value="1"/>
</dbReference>
<evidence type="ECO:0000256" key="6">
    <source>
        <dbReference type="ARBA" id="ARBA00022989"/>
    </source>
</evidence>
<dbReference type="Gene3D" id="1.20.1250.20">
    <property type="entry name" value="MFS general substrate transporter like domains"/>
    <property type="match status" value="2"/>
</dbReference>
<evidence type="ECO:0000259" key="9">
    <source>
        <dbReference type="PROSITE" id="PS50850"/>
    </source>
</evidence>
<feature type="transmembrane region" description="Helical" evidence="8">
    <location>
        <begin position="283"/>
        <end position="306"/>
    </location>
</feature>
<dbReference type="SUPFAM" id="SSF103473">
    <property type="entry name" value="MFS general substrate transporter"/>
    <property type="match status" value="1"/>
</dbReference>
<feature type="transmembrane region" description="Helical" evidence="8">
    <location>
        <begin position="148"/>
        <end position="170"/>
    </location>
</feature>
<dbReference type="EMBL" id="FTNT01000012">
    <property type="protein sequence ID" value="SIS20691.1"/>
    <property type="molecule type" value="Genomic_DNA"/>
</dbReference>
<feature type="transmembrane region" description="Helical" evidence="8">
    <location>
        <begin position="347"/>
        <end position="366"/>
    </location>
</feature>
<sequence length="479" mass="50129">MTRPVSSDTAPSAPTKLDPHVVRIAMAVIAGGIAVIFDATIVSIALRQLTEDLHASLGTIQWVSTAYLLAMFVAIPPSSWLQSRLGGKRLWILALGVFLLGSVLCALAWDAPSLIAFRVVQGLGGGVMMPLMMTLIMQAARGQSMGRLMALIGLPASLGPIVGPVIGGIILHWLDWPWLFLVNVPFCVVGAWLAWRILPDDRPAPGPRPSLDVGGLLLIVPGLVGVIFGLSNVSKNGGFGRGDVWAPVVIGVILTALFVGWGLRRGSRALLDVRLFTHRPLAVGSFLLAVMAIALYGAMLLLPLYFQQLRGQGALGAGLLLIPQGVGALLSRTLGGRLTDDIGPRPVSVLGFVILAAATVPFALAGTDTATWWLMVVLLIRGVGLGLVMTPIMTVSFVGIAPQQMPDASIITRVAQQVGGSFGTAVLAVVLESAARGGGSATSGFHQAFWWATGLTLLGAALSFLLPGRTRQPDRSPSG</sequence>
<protein>
    <submittedName>
        <fullName evidence="10">Drug resistance transporter, EmrB/QacA subfamily</fullName>
    </submittedName>
</protein>
<dbReference type="STRING" id="1344003.SAMN05445060_3651"/>
<evidence type="ECO:0000256" key="3">
    <source>
        <dbReference type="ARBA" id="ARBA00022448"/>
    </source>
</evidence>
<comment type="subcellular location">
    <subcellularLocation>
        <location evidence="1">Cell membrane</location>
        <topology evidence="1">Multi-pass membrane protein</topology>
    </subcellularLocation>
</comment>
<evidence type="ECO:0000256" key="7">
    <source>
        <dbReference type="ARBA" id="ARBA00023136"/>
    </source>
</evidence>
<feature type="transmembrane region" description="Helical" evidence="8">
    <location>
        <begin position="372"/>
        <end position="398"/>
    </location>
</feature>
<keyword evidence="4" id="KW-1003">Cell membrane</keyword>
<dbReference type="CDD" id="cd17503">
    <property type="entry name" value="MFS_LmrB_MDR_like"/>
    <property type="match status" value="1"/>
</dbReference>
<gene>
    <name evidence="10" type="ORF">SAMN05445060_3651</name>
</gene>
<dbReference type="GO" id="GO:0022857">
    <property type="term" value="F:transmembrane transporter activity"/>
    <property type="evidence" value="ECO:0007669"/>
    <property type="project" value="InterPro"/>
</dbReference>
<name>A0A1N7H7B5_9NOCA</name>
<dbReference type="AlphaFoldDB" id="A0A1N7H7B5"/>
<proteinExistence type="inferred from homology"/>
<feature type="domain" description="Major facilitator superfamily (MFS) profile" evidence="9">
    <location>
        <begin position="24"/>
        <end position="471"/>
    </location>
</feature>
<evidence type="ECO:0000256" key="4">
    <source>
        <dbReference type="ARBA" id="ARBA00022475"/>
    </source>
</evidence>
<feature type="transmembrane region" description="Helical" evidence="8">
    <location>
        <begin position="21"/>
        <end position="46"/>
    </location>
</feature>
<keyword evidence="7 8" id="KW-0472">Membrane</keyword>
<keyword evidence="3" id="KW-0813">Transport</keyword>
<dbReference type="Proteomes" id="UP000186218">
    <property type="component" value="Unassembled WGS sequence"/>
</dbReference>
<dbReference type="GO" id="GO:0005886">
    <property type="term" value="C:plasma membrane"/>
    <property type="evidence" value="ECO:0007669"/>
    <property type="project" value="UniProtKB-SubCell"/>
</dbReference>
<feature type="transmembrane region" description="Helical" evidence="8">
    <location>
        <begin position="448"/>
        <end position="466"/>
    </location>
</feature>
<dbReference type="InterPro" id="IPR036259">
    <property type="entry name" value="MFS_trans_sf"/>
</dbReference>
<evidence type="ECO:0000256" key="2">
    <source>
        <dbReference type="ARBA" id="ARBA00008537"/>
    </source>
</evidence>
<keyword evidence="6 8" id="KW-1133">Transmembrane helix</keyword>
<dbReference type="NCBIfam" id="TIGR00711">
    <property type="entry name" value="efflux_EmrB"/>
    <property type="match status" value="1"/>
</dbReference>
<feature type="transmembrane region" description="Helical" evidence="8">
    <location>
        <begin position="312"/>
        <end position="335"/>
    </location>
</feature>
<dbReference type="PRINTS" id="PR01036">
    <property type="entry name" value="TCRTETB"/>
</dbReference>
<evidence type="ECO:0000313" key="11">
    <source>
        <dbReference type="Proteomes" id="UP000186218"/>
    </source>
</evidence>
<dbReference type="PROSITE" id="PS50850">
    <property type="entry name" value="MFS"/>
    <property type="match status" value="1"/>
</dbReference>
<evidence type="ECO:0000256" key="5">
    <source>
        <dbReference type="ARBA" id="ARBA00022692"/>
    </source>
</evidence>
<keyword evidence="11" id="KW-1185">Reference proteome</keyword>
<feature type="transmembrane region" description="Helical" evidence="8">
    <location>
        <begin position="244"/>
        <end position="263"/>
    </location>
</feature>
<organism evidence="10 11">
    <name type="scientific">Williamsia sterculiae</name>
    <dbReference type="NCBI Taxonomy" id="1344003"/>
    <lineage>
        <taxon>Bacteria</taxon>
        <taxon>Bacillati</taxon>
        <taxon>Actinomycetota</taxon>
        <taxon>Actinomycetes</taxon>
        <taxon>Mycobacteriales</taxon>
        <taxon>Nocardiaceae</taxon>
        <taxon>Williamsia</taxon>
    </lineage>
</organism>
<evidence type="ECO:0000313" key="10">
    <source>
        <dbReference type="EMBL" id="SIS20691.1"/>
    </source>
</evidence>
<comment type="similarity">
    <text evidence="2">Belongs to the major facilitator superfamily. EmrB family.</text>
</comment>
<feature type="transmembrane region" description="Helical" evidence="8">
    <location>
        <begin position="58"/>
        <end position="78"/>
    </location>
</feature>
<feature type="transmembrane region" description="Helical" evidence="8">
    <location>
        <begin position="115"/>
        <end position="136"/>
    </location>
</feature>